<dbReference type="Pfam" id="PF16925">
    <property type="entry name" value="TetR_C_13"/>
    <property type="match status" value="1"/>
</dbReference>
<dbReference type="EMBL" id="JBHLZN010000006">
    <property type="protein sequence ID" value="MFB9887759.1"/>
    <property type="molecule type" value="Genomic_DNA"/>
</dbReference>
<name>A0ABV5ZI25_9GAMM</name>
<dbReference type="InterPro" id="IPR011075">
    <property type="entry name" value="TetR_C"/>
</dbReference>
<evidence type="ECO:0000256" key="3">
    <source>
        <dbReference type="ARBA" id="ARBA00023163"/>
    </source>
</evidence>
<keyword evidence="2 4" id="KW-0238">DNA-binding</keyword>
<evidence type="ECO:0000256" key="1">
    <source>
        <dbReference type="ARBA" id="ARBA00023015"/>
    </source>
</evidence>
<keyword evidence="3" id="KW-0804">Transcription</keyword>
<dbReference type="Pfam" id="PF00440">
    <property type="entry name" value="TetR_N"/>
    <property type="match status" value="1"/>
</dbReference>
<dbReference type="PANTHER" id="PTHR47506">
    <property type="entry name" value="TRANSCRIPTIONAL REGULATORY PROTEIN"/>
    <property type="match status" value="1"/>
</dbReference>
<feature type="DNA-binding region" description="H-T-H motif" evidence="4">
    <location>
        <begin position="28"/>
        <end position="47"/>
    </location>
</feature>
<keyword evidence="1" id="KW-0805">Transcription regulation</keyword>
<gene>
    <name evidence="6" type="ORF">ACFFLH_15185</name>
</gene>
<reference evidence="6 7" key="1">
    <citation type="submission" date="2024-09" db="EMBL/GenBank/DDBJ databases">
        <authorList>
            <person name="Sun Q."/>
            <person name="Mori K."/>
        </authorList>
    </citation>
    <scope>NUCLEOTIDE SEQUENCE [LARGE SCALE GENOMIC DNA]</scope>
    <source>
        <strain evidence="6 7">ATCC 51285</strain>
    </source>
</reference>
<dbReference type="SUPFAM" id="SSF48498">
    <property type="entry name" value="Tetracyclin repressor-like, C-terminal domain"/>
    <property type="match status" value="1"/>
</dbReference>
<keyword evidence="7" id="KW-1185">Reference proteome</keyword>
<evidence type="ECO:0000313" key="7">
    <source>
        <dbReference type="Proteomes" id="UP001589628"/>
    </source>
</evidence>
<accession>A0ABV5ZI25</accession>
<evidence type="ECO:0000313" key="6">
    <source>
        <dbReference type="EMBL" id="MFB9887759.1"/>
    </source>
</evidence>
<comment type="caution">
    <text evidence="6">The sequence shown here is derived from an EMBL/GenBank/DDBJ whole genome shotgun (WGS) entry which is preliminary data.</text>
</comment>
<dbReference type="InterPro" id="IPR009057">
    <property type="entry name" value="Homeodomain-like_sf"/>
</dbReference>
<evidence type="ECO:0000256" key="4">
    <source>
        <dbReference type="PROSITE-ProRule" id="PRU00335"/>
    </source>
</evidence>
<dbReference type="Gene3D" id="1.10.10.60">
    <property type="entry name" value="Homeodomain-like"/>
    <property type="match status" value="1"/>
</dbReference>
<sequence>MRTPEFDREQVLRQAMEAFRVKGYAATTMQDLVQATGLHPGSIYCAFQNKRGLLEAAVDYYIQLRGEALEQLLSQTSPLAGIAAFLQDVIAESQSCNSASCLLNKTLSELASQDEAMRERLCHFLKAYEQRLCQAVQAAQAAGEIDRTAAAEDLTRFLVVGVHGLRTYAYTHPSRAALEDVVQRLLRGLQG</sequence>
<evidence type="ECO:0000259" key="5">
    <source>
        <dbReference type="PROSITE" id="PS50977"/>
    </source>
</evidence>
<dbReference type="PROSITE" id="PS01081">
    <property type="entry name" value="HTH_TETR_1"/>
    <property type="match status" value="1"/>
</dbReference>
<dbReference type="PROSITE" id="PS50977">
    <property type="entry name" value="HTH_TETR_2"/>
    <property type="match status" value="1"/>
</dbReference>
<protein>
    <submittedName>
        <fullName evidence="6">TetR/AcrR family transcriptional regulator</fullName>
    </submittedName>
</protein>
<proteinExistence type="predicted"/>
<dbReference type="Proteomes" id="UP001589628">
    <property type="component" value="Unassembled WGS sequence"/>
</dbReference>
<dbReference type="SUPFAM" id="SSF46689">
    <property type="entry name" value="Homeodomain-like"/>
    <property type="match status" value="1"/>
</dbReference>
<dbReference type="RefSeq" id="WP_027312622.1">
    <property type="nucleotide sequence ID" value="NZ_JBHLZN010000006.1"/>
</dbReference>
<evidence type="ECO:0000256" key="2">
    <source>
        <dbReference type="ARBA" id="ARBA00023125"/>
    </source>
</evidence>
<dbReference type="InterPro" id="IPR001647">
    <property type="entry name" value="HTH_TetR"/>
</dbReference>
<dbReference type="PANTHER" id="PTHR47506:SF8">
    <property type="entry name" value="REPRESSOR OF PUTATIVE XENOBIOTIC REDUCTASE TETR FAMILY-RELATED"/>
    <property type="match status" value="1"/>
</dbReference>
<dbReference type="Gene3D" id="1.10.357.10">
    <property type="entry name" value="Tetracycline Repressor, domain 2"/>
    <property type="match status" value="1"/>
</dbReference>
<dbReference type="InterPro" id="IPR036271">
    <property type="entry name" value="Tet_transcr_reg_TetR-rel_C_sf"/>
</dbReference>
<organism evidence="6 7">
    <name type="scientific">Balneatrix alpica</name>
    <dbReference type="NCBI Taxonomy" id="75684"/>
    <lineage>
        <taxon>Bacteria</taxon>
        <taxon>Pseudomonadati</taxon>
        <taxon>Pseudomonadota</taxon>
        <taxon>Gammaproteobacteria</taxon>
        <taxon>Oceanospirillales</taxon>
        <taxon>Balneatrichaceae</taxon>
        <taxon>Balneatrix</taxon>
    </lineage>
</organism>
<feature type="domain" description="HTH tetR-type" evidence="5">
    <location>
        <begin position="5"/>
        <end position="65"/>
    </location>
</feature>
<dbReference type="PRINTS" id="PR00455">
    <property type="entry name" value="HTHTETR"/>
</dbReference>
<dbReference type="InterPro" id="IPR023772">
    <property type="entry name" value="DNA-bd_HTH_TetR-type_CS"/>
</dbReference>